<dbReference type="PANTHER" id="PTHR35998:SF1">
    <property type="entry name" value="OS02G0127900 PROTEIN"/>
    <property type="match status" value="1"/>
</dbReference>
<dbReference type="EMBL" id="OZ021739">
    <property type="protein sequence ID" value="CAK9321482.1"/>
    <property type="molecule type" value="Genomic_DNA"/>
</dbReference>
<dbReference type="PANTHER" id="PTHR35998">
    <property type="entry name" value="OS02G0127900 PROTEIN"/>
    <property type="match status" value="1"/>
</dbReference>
<protein>
    <submittedName>
        <fullName evidence="2">Uncharacterized protein</fullName>
    </submittedName>
</protein>
<keyword evidence="3" id="KW-1185">Reference proteome</keyword>
<feature type="region of interest" description="Disordered" evidence="1">
    <location>
        <begin position="107"/>
        <end position="129"/>
    </location>
</feature>
<reference evidence="2 3" key="1">
    <citation type="submission" date="2024-03" db="EMBL/GenBank/DDBJ databases">
        <authorList>
            <person name="Gkanogiannis A."/>
            <person name="Becerra Lopez-Lavalle L."/>
        </authorList>
    </citation>
    <scope>NUCLEOTIDE SEQUENCE [LARGE SCALE GENOMIC DNA]</scope>
</reference>
<gene>
    <name evidence="2" type="ORF">CITCOLO1_LOCUS13553</name>
</gene>
<sequence>MILSEFQREGEEISRERKMVLWEITLGTAYFLGLKRTYRLALKLQRRVVSPKFPKIRQFLHRRTRAVFDVALKVHLNIQQRDLEVGRNLGNWILRLLDRYKPSAQIRKQDGGSMKNTKKPTSSSSVLKIPESSQILKKPKSSRQLFTSSTNIWPKQFPISMMMKSPKSATTMIQHRHFGILTPGAPGSKYVRGWHGGVIREDIRQWMWILMYMLQDLRTSWQLKTEAAQLESLDLLFCFLRLEALVNKWFSWCLCTVFSQKYLHETRDFRIRIRIMYACML</sequence>
<proteinExistence type="predicted"/>
<name>A0ABP0YLT8_9ROSI</name>
<accession>A0ABP0YLT8</accession>
<feature type="compositionally biased region" description="Polar residues" evidence="1">
    <location>
        <begin position="119"/>
        <end position="129"/>
    </location>
</feature>
<evidence type="ECO:0000256" key="1">
    <source>
        <dbReference type="SAM" id="MobiDB-lite"/>
    </source>
</evidence>
<organism evidence="2 3">
    <name type="scientific">Citrullus colocynthis</name>
    <name type="common">colocynth</name>
    <dbReference type="NCBI Taxonomy" id="252529"/>
    <lineage>
        <taxon>Eukaryota</taxon>
        <taxon>Viridiplantae</taxon>
        <taxon>Streptophyta</taxon>
        <taxon>Embryophyta</taxon>
        <taxon>Tracheophyta</taxon>
        <taxon>Spermatophyta</taxon>
        <taxon>Magnoliopsida</taxon>
        <taxon>eudicotyledons</taxon>
        <taxon>Gunneridae</taxon>
        <taxon>Pentapetalae</taxon>
        <taxon>rosids</taxon>
        <taxon>fabids</taxon>
        <taxon>Cucurbitales</taxon>
        <taxon>Cucurbitaceae</taxon>
        <taxon>Benincaseae</taxon>
        <taxon>Citrullus</taxon>
    </lineage>
</organism>
<dbReference type="Proteomes" id="UP001642487">
    <property type="component" value="Chromosome 5"/>
</dbReference>
<evidence type="ECO:0000313" key="3">
    <source>
        <dbReference type="Proteomes" id="UP001642487"/>
    </source>
</evidence>
<evidence type="ECO:0000313" key="2">
    <source>
        <dbReference type="EMBL" id="CAK9321482.1"/>
    </source>
</evidence>